<dbReference type="RefSeq" id="WP_048016059.1">
    <property type="nucleotide sequence ID" value="NZ_CP047095.1"/>
</dbReference>
<gene>
    <name evidence="1" type="ORF">AF331_13760</name>
    <name evidence="2" type="ORF">AV649_17525</name>
</gene>
<evidence type="ECO:0000313" key="3">
    <source>
        <dbReference type="Proteomes" id="UP000037405"/>
    </source>
</evidence>
<reference evidence="2" key="4">
    <citation type="submission" date="2016-01" db="EMBL/GenBank/DDBJ databases">
        <authorList>
            <person name="McClelland M."/>
            <person name="Jain A."/>
            <person name="Saraogi P."/>
            <person name="Mendelson R."/>
            <person name="Westerman R."/>
            <person name="SanMiguel P."/>
            <person name="Csonka L."/>
        </authorList>
    </citation>
    <scope>NUCLEOTIDE SEQUENCE</scope>
    <source>
        <strain evidence="2">M19</strain>
    </source>
</reference>
<dbReference type="AlphaFoldDB" id="A0A0J5V180"/>
<reference evidence="4" key="3">
    <citation type="submission" date="2016-01" db="EMBL/GenBank/DDBJ databases">
        <title>Whole genome sequencing of Bhargavaea cecembensis T14.</title>
        <authorList>
            <person name="Hong K.W."/>
        </authorList>
    </citation>
    <scope>NUCLEOTIDE SEQUENCE [LARGE SCALE GENOMIC DNA]</scope>
    <source>
        <strain evidence="4">M19</strain>
    </source>
</reference>
<dbReference type="EMBL" id="LQQY01000009">
    <property type="protein sequence ID" value="KZE51162.1"/>
    <property type="molecule type" value="Genomic_DNA"/>
</dbReference>
<dbReference type="OrthoDB" id="2900515at2"/>
<dbReference type="Proteomes" id="UP000076510">
    <property type="component" value="Unassembled WGS sequence"/>
</dbReference>
<keyword evidence="3" id="KW-1185">Reference proteome</keyword>
<protein>
    <submittedName>
        <fullName evidence="1">Uncharacterized protein</fullName>
    </submittedName>
</protein>
<comment type="caution">
    <text evidence="1">The sequence shown here is derived from an EMBL/GenBank/DDBJ whole genome shotgun (WGS) entry which is preliminary data.</text>
</comment>
<accession>A0A0J5V180</accession>
<dbReference type="STRING" id="189381.GCA_900166615_01172"/>
<reference evidence="1" key="2">
    <citation type="submission" date="2015-07" db="EMBL/GenBank/DDBJ databases">
        <title>MeaNS - Measles Nucleotide Surveillance Program.</title>
        <authorList>
            <person name="Tran T."/>
            <person name="Druce J."/>
        </authorList>
    </citation>
    <scope>NUCLEOTIDE SEQUENCE</scope>
    <source>
        <strain evidence="1">JCM 11544</strain>
    </source>
</reference>
<dbReference type="Proteomes" id="UP000037405">
    <property type="component" value="Unassembled WGS sequence"/>
</dbReference>
<name>A0A0J5V180_9BACI</name>
<evidence type="ECO:0000313" key="2">
    <source>
        <dbReference type="EMBL" id="KZE51162.1"/>
    </source>
</evidence>
<proteinExistence type="predicted"/>
<reference evidence="3" key="1">
    <citation type="submission" date="2015-07" db="EMBL/GenBank/DDBJ databases">
        <title>Fjat-14235 jcm11544.</title>
        <authorList>
            <person name="Liu B."/>
            <person name="Wang J."/>
            <person name="Zhu Y."/>
            <person name="Liu G."/>
            <person name="Chen Q."/>
            <person name="Chen Z."/>
            <person name="Lan J."/>
            <person name="Che J."/>
            <person name="Ge C."/>
            <person name="Shi H."/>
            <person name="Pan Z."/>
            <person name="Liu X."/>
        </authorList>
    </citation>
    <scope>NUCLEOTIDE SEQUENCE [LARGE SCALE GENOMIC DNA]</scope>
    <source>
        <strain evidence="3">JCM 11544</strain>
    </source>
</reference>
<evidence type="ECO:0000313" key="4">
    <source>
        <dbReference type="Proteomes" id="UP000076510"/>
    </source>
</evidence>
<evidence type="ECO:0000313" key="1">
    <source>
        <dbReference type="EMBL" id="KON85048.1"/>
    </source>
</evidence>
<organism evidence="1 3">
    <name type="scientific">Rossellomorea marisflavi</name>
    <dbReference type="NCBI Taxonomy" id="189381"/>
    <lineage>
        <taxon>Bacteria</taxon>
        <taxon>Bacillati</taxon>
        <taxon>Bacillota</taxon>
        <taxon>Bacilli</taxon>
        <taxon>Bacillales</taxon>
        <taxon>Bacillaceae</taxon>
        <taxon>Rossellomorea</taxon>
    </lineage>
</organism>
<dbReference type="PATRIC" id="fig|189381.11.peg.2507"/>
<sequence length="65" mass="7027">MKKSTWILAVGISALIILSGSFRIYQIKENSKQNQKKAAECVDGGGTVLLYEGSIFSLSSVSCEQ</sequence>
<dbReference type="EMBL" id="LGUE01000004">
    <property type="protein sequence ID" value="KON85048.1"/>
    <property type="molecule type" value="Genomic_DNA"/>
</dbReference>
<dbReference type="GeneID" id="89533165"/>